<sequence>MVPDIWYSLLHFNEYYDINNPYSKEQETLHM</sequence>
<accession>A0A0A9APG4</accession>
<proteinExistence type="predicted"/>
<dbReference type="EMBL" id="GBRH01247070">
    <property type="protein sequence ID" value="JAD50825.1"/>
    <property type="molecule type" value="Transcribed_RNA"/>
</dbReference>
<reference evidence="1" key="2">
    <citation type="journal article" date="2015" name="Data Brief">
        <title>Shoot transcriptome of the giant reed, Arundo donax.</title>
        <authorList>
            <person name="Barrero R.A."/>
            <person name="Guerrero F.D."/>
            <person name="Moolhuijzen P."/>
            <person name="Goolsby J.A."/>
            <person name="Tidwell J."/>
            <person name="Bellgard S.E."/>
            <person name="Bellgard M.I."/>
        </authorList>
    </citation>
    <scope>NUCLEOTIDE SEQUENCE</scope>
    <source>
        <tissue evidence="1">Shoot tissue taken approximately 20 cm above the soil surface</tissue>
    </source>
</reference>
<evidence type="ECO:0000313" key="1">
    <source>
        <dbReference type="EMBL" id="JAD50825.1"/>
    </source>
</evidence>
<name>A0A0A9APG4_ARUDO</name>
<organism evidence="1">
    <name type="scientific">Arundo donax</name>
    <name type="common">Giant reed</name>
    <name type="synonym">Donax arundinaceus</name>
    <dbReference type="NCBI Taxonomy" id="35708"/>
    <lineage>
        <taxon>Eukaryota</taxon>
        <taxon>Viridiplantae</taxon>
        <taxon>Streptophyta</taxon>
        <taxon>Embryophyta</taxon>
        <taxon>Tracheophyta</taxon>
        <taxon>Spermatophyta</taxon>
        <taxon>Magnoliopsida</taxon>
        <taxon>Liliopsida</taxon>
        <taxon>Poales</taxon>
        <taxon>Poaceae</taxon>
        <taxon>PACMAD clade</taxon>
        <taxon>Arundinoideae</taxon>
        <taxon>Arundineae</taxon>
        <taxon>Arundo</taxon>
    </lineage>
</organism>
<protein>
    <submittedName>
        <fullName evidence="1">Uncharacterized protein</fullName>
    </submittedName>
</protein>
<dbReference type="AlphaFoldDB" id="A0A0A9APG4"/>
<reference evidence="1" key="1">
    <citation type="submission" date="2014-09" db="EMBL/GenBank/DDBJ databases">
        <authorList>
            <person name="Magalhaes I.L.F."/>
            <person name="Oliveira U."/>
            <person name="Santos F.R."/>
            <person name="Vidigal T.H.D.A."/>
            <person name="Brescovit A.D."/>
            <person name="Santos A.J."/>
        </authorList>
    </citation>
    <scope>NUCLEOTIDE SEQUENCE</scope>
    <source>
        <tissue evidence="1">Shoot tissue taken approximately 20 cm above the soil surface</tissue>
    </source>
</reference>